<dbReference type="InterPro" id="IPR001610">
    <property type="entry name" value="PAC"/>
</dbReference>
<comment type="caution">
    <text evidence="9">The sequence shown here is derived from an EMBL/GenBank/DDBJ whole genome shotgun (WGS) entry which is preliminary data.</text>
</comment>
<reference evidence="9 10" key="1">
    <citation type="submission" date="2018-12" db="EMBL/GenBank/DDBJ databases">
        <authorList>
            <person name="Yang Y."/>
        </authorList>
    </citation>
    <scope>NUCLEOTIDE SEQUENCE [LARGE SCALE GENOMIC DNA]</scope>
    <source>
        <strain evidence="9 10">L-25-5w-1</strain>
    </source>
</reference>
<dbReference type="SMART" id="SM00091">
    <property type="entry name" value="PAS"/>
    <property type="match status" value="3"/>
</dbReference>
<dbReference type="InterPro" id="IPR011006">
    <property type="entry name" value="CheY-like_superfamily"/>
</dbReference>
<dbReference type="CDD" id="cd00130">
    <property type="entry name" value="PAS"/>
    <property type="match status" value="3"/>
</dbReference>
<name>A0A431VM15_9PROT</name>
<dbReference type="SUPFAM" id="SSF47384">
    <property type="entry name" value="Homodimeric domain of signal transducing histidine kinase"/>
    <property type="match status" value="1"/>
</dbReference>
<dbReference type="Gene3D" id="1.10.287.130">
    <property type="match status" value="1"/>
</dbReference>
<dbReference type="CDD" id="cd00082">
    <property type="entry name" value="HisKA"/>
    <property type="match status" value="1"/>
</dbReference>
<dbReference type="Pfam" id="PF13426">
    <property type="entry name" value="PAS_9"/>
    <property type="match status" value="1"/>
</dbReference>
<dbReference type="PANTHER" id="PTHR43065:SF42">
    <property type="entry name" value="TWO-COMPONENT SENSOR PPRA"/>
    <property type="match status" value="1"/>
</dbReference>
<dbReference type="PROSITE" id="PS50109">
    <property type="entry name" value="HIS_KIN"/>
    <property type="match status" value="1"/>
</dbReference>
<dbReference type="PROSITE" id="PS50112">
    <property type="entry name" value="PAS"/>
    <property type="match status" value="2"/>
</dbReference>
<evidence type="ECO:0000259" key="5">
    <source>
        <dbReference type="PROSITE" id="PS50109"/>
    </source>
</evidence>
<evidence type="ECO:0000313" key="9">
    <source>
        <dbReference type="EMBL" id="RTR22506.1"/>
    </source>
</evidence>
<organism evidence="9 10">
    <name type="scientific">Azospirillum griseum</name>
    <dbReference type="NCBI Taxonomy" id="2496639"/>
    <lineage>
        <taxon>Bacteria</taxon>
        <taxon>Pseudomonadati</taxon>
        <taxon>Pseudomonadota</taxon>
        <taxon>Alphaproteobacteria</taxon>
        <taxon>Rhodospirillales</taxon>
        <taxon>Azospirillaceae</taxon>
        <taxon>Azospirillum</taxon>
    </lineage>
</organism>
<dbReference type="GO" id="GO:0000155">
    <property type="term" value="F:phosphorelay sensor kinase activity"/>
    <property type="evidence" value="ECO:0007669"/>
    <property type="project" value="InterPro"/>
</dbReference>
<feature type="domain" description="Histidine kinase" evidence="5">
    <location>
        <begin position="520"/>
        <end position="762"/>
    </location>
</feature>
<protein>
    <recommendedName>
        <fullName evidence="2">histidine kinase</fullName>
        <ecNumber evidence="2">2.7.13.3</ecNumber>
    </recommendedName>
</protein>
<dbReference type="InterPro" id="IPR036097">
    <property type="entry name" value="HisK_dim/P_sf"/>
</dbReference>
<feature type="domain" description="PAS" evidence="7">
    <location>
        <begin position="126"/>
        <end position="196"/>
    </location>
</feature>
<dbReference type="InterPro" id="IPR000700">
    <property type="entry name" value="PAS-assoc_C"/>
</dbReference>
<accession>A0A431VM15</accession>
<dbReference type="PRINTS" id="PR00344">
    <property type="entry name" value="BCTRLSENSOR"/>
</dbReference>
<dbReference type="SMART" id="SM00086">
    <property type="entry name" value="PAC"/>
    <property type="match status" value="3"/>
</dbReference>
<dbReference type="Gene3D" id="3.40.50.2300">
    <property type="match status" value="1"/>
</dbReference>
<dbReference type="InterPro" id="IPR000014">
    <property type="entry name" value="PAS"/>
</dbReference>
<dbReference type="PROSITE" id="PS50110">
    <property type="entry name" value="RESPONSE_REGULATORY"/>
    <property type="match status" value="1"/>
</dbReference>
<evidence type="ECO:0000313" key="10">
    <source>
        <dbReference type="Proteomes" id="UP000277007"/>
    </source>
</evidence>
<feature type="domain" description="PAC" evidence="8">
    <location>
        <begin position="453"/>
        <end position="507"/>
    </location>
</feature>
<feature type="domain" description="PAC" evidence="8">
    <location>
        <begin position="329"/>
        <end position="381"/>
    </location>
</feature>
<dbReference type="InterPro" id="IPR003594">
    <property type="entry name" value="HATPase_dom"/>
</dbReference>
<sequence>MGCGMQRMVPDEPVDMDDAAEVGVVRHSWRYPVDAVESGPMLRRVHPGDRARFVSDIALALADGPCAVCHTDHRALVPDGRTVWWHSVTQLRPGTNGGIRCETHSFAIAEGQPAPKSSPPSPGPDDRTLLQALIDSIPDLIFFKDPNSVYLGCNRAFADFLGRGVSEIVGRTDLDLVPEDRARYFQDRDAEVLRQQTPHRMEEWVTFPDGRSVLLETIKTPYYGPEGAVLGLVAVARNITEKARAEQERRESDRRLATLMGNLPGMAYRARPGTERSLLFASEGGHRLTGWPPTDLVSRTMPFETLIHPTDRDHVRQSIAIALDQGRPFTLSYRLIDRAGITRHVWEQGVGVTDGLGRVVAVEGFVTDISPLKTAEDSLRTLSLAVAQSPVGVLIADAFGRTIYLNPRFRTMTGRSMDTVPDIDAFIAGVAAAGPMAVADHHAALWRALAANQTWQTELPGCKPNGAPFWAAIRVAPLLDDDGRLSNLIATVDDVTARRQGEEQLRRAQKMQAVGVLAGGVAHDFNNILTAILGYSHLALDALPDDSAIRDDLHQVTTAAERARGLVQQLLAFARKEKLEREAVDLRDIVHDAIKLLGPTLFSGVEWSLQCGGDPVPVLVAPAQIHQVIVNLCKNAADAILDATPLGQTRTSGGVTVTVNGLTVGAPRDLARSDPARDDVNRARLDTGRYACVTVTDTGCGMDAAVQDRMFEPFFTTKPVDKGTGLGLAVVHGIVSDHGGVIDVTSAPGHGTAITVFLPLNDSGLPRRRSDDARRVLLLSGEAAMVGMAGRLLRSQGFRAVGTTDSRRGLALFSVAPDRFHLIVLVQNPAEPVWRLLTLARAFAAANPDVPILLCAAQMNDGETAAFQAAGVTCTMPTPLAPDSFITQVRALSRAGSQAGSLPAIQHNDM</sequence>
<dbReference type="Gene3D" id="3.30.450.20">
    <property type="entry name" value="PAS domain"/>
    <property type="match status" value="3"/>
</dbReference>
<comment type="caution">
    <text evidence="4">Lacks conserved residue(s) required for the propagation of feature annotation.</text>
</comment>
<dbReference type="SUPFAM" id="SSF55785">
    <property type="entry name" value="PYP-like sensor domain (PAS domain)"/>
    <property type="match status" value="4"/>
</dbReference>
<dbReference type="EMBL" id="RXMA01000004">
    <property type="protein sequence ID" value="RTR22506.1"/>
    <property type="molecule type" value="Genomic_DNA"/>
</dbReference>
<dbReference type="Pfam" id="PF00512">
    <property type="entry name" value="HisKA"/>
    <property type="match status" value="1"/>
</dbReference>
<evidence type="ECO:0000259" key="8">
    <source>
        <dbReference type="PROSITE" id="PS50113"/>
    </source>
</evidence>
<dbReference type="InterPro" id="IPR013655">
    <property type="entry name" value="PAS_fold_3"/>
</dbReference>
<evidence type="ECO:0000256" key="1">
    <source>
        <dbReference type="ARBA" id="ARBA00000085"/>
    </source>
</evidence>
<comment type="catalytic activity">
    <reaction evidence="1">
        <text>ATP + protein L-histidine = ADP + protein N-phospho-L-histidine.</text>
        <dbReference type="EC" id="2.7.13.3"/>
    </reaction>
</comment>
<dbReference type="InterPro" id="IPR001789">
    <property type="entry name" value="Sig_transdc_resp-reg_receiver"/>
</dbReference>
<dbReference type="InterPro" id="IPR003661">
    <property type="entry name" value="HisK_dim/P_dom"/>
</dbReference>
<feature type="domain" description="PAS" evidence="7">
    <location>
        <begin position="252"/>
        <end position="326"/>
    </location>
</feature>
<dbReference type="PANTHER" id="PTHR43065">
    <property type="entry name" value="SENSOR HISTIDINE KINASE"/>
    <property type="match status" value="1"/>
</dbReference>
<keyword evidence="10" id="KW-1185">Reference proteome</keyword>
<dbReference type="SUPFAM" id="SSF55874">
    <property type="entry name" value="ATPase domain of HSP90 chaperone/DNA topoisomerase II/histidine kinase"/>
    <property type="match status" value="1"/>
</dbReference>
<dbReference type="InterPro" id="IPR004358">
    <property type="entry name" value="Sig_transdc_His_kin-like_C"/>
</dbReference>
<evidence type="ECO:0000259" key="6">
    <source>
        <dbReference type="PROSITE" id="PS50110"/>
    </source>
</evidence>
<dbReference type="EC" id="2.7.13.3" evidence="2"/>
<dbReference type="SMART" id="SM00387">
    <property type="entry name" value="HATPase_c"/>
    <property type="match status" value="1"/>
</dbReference>
<dbReference type="InterPro" id="IPR036890">
    <property type="entry name" value="HATPase_C_sf"/>
</dbReference>
<feature type="domain" description="PAC" evidence="8">
    <location>
        <begin position="199"/>
        <end position="251"/>
    </location>
</feature>
<feature type="domain" description="Response regulatory" evidence="6">
    <location>
        <begin position="775"/>
        <end position="893"/>
    </location>
</feature>
<dbReference type="SUPFAM" id="SSF52172">
    <property type="entry name" value="CheY-like"/>
    <property type="match status" value="1"/>
</dbReference>
<evidence type="ECO:0000256" key="2">
    <source>
        <dbReference type="ARBA" id="ARBA00012438"/>
    </source>
</evidence>
<dbReference type="Gene3D" id="3.30.565.10">
    <property type="entry name" value="Histidine kinase-like ATPase, C-terminal domain"/>
    <property type="match status" value="1"/>
</dbReference>
<dbReference type="AlphaFoldDB" id="A0A431VM15"/>
<evidence type="ECO:0000259" key="7">
    <source>
        <dbReference type="PROSITE" id="PS50112"/>
    </source>
</evidence>
<dbReference type="NCBIfam" id="TIGR00229">
    <property type="entry name" value="sensory_box"/>
    <property type="match status" value="3"/>
</dbReference>
<evidence type="ECO:0000256" key="3">
    <source>
        <dbReference type="ARBA" id="ARBA00022553"/>
    </source>
</evidence>
<dbReference type="InterPro" id="IPR035965">
    <property type="entry name" value="PAS-like_dom_sf"/>
</dbReference>
<gene>
    <name evidence="9" type="ORF">EJ903_06705</name>
</gene>
<dbReference type="Pfam" id="PF08447">
    <property type="entry name" value="PAS_3"/>
    <property type="match status" value="1"/>
</dbReference>
<keyword evidence="3" id="KW-0597">Phosphoprotein</keyword>
<evidence type="ECO:0000256" key="4">
    <source>
        <dbReference type="PROSITE-ProRule" id="PRU00169"/>
    </source>
</evidence>
<dbReference type="InterPro" id="IPR005467">
    <property type="entry name" value="His_kinase_dom"/>
</dbReference>
<dbReference type="Pfam" id="PF08448">
    <property type="entry name" value="PAS_4"/>
    <property type="match status" value="1"/>
</dbReference>
<dbReference type="Pfam" id="PF02518">
    <property type="entry name" value="HATPase_c"/>
    <property type="match status" value="1"/>
</dbReference>
<dbReference type="InterPro" id="IPR013656">
    <property type="entry name" value="PAS_4"/>
</dbReference>
<proteinExistence type="predicted"/>
<dbReference type="Proteomes" id="UP000277007">
    <property type="component" value="Unassembled WGS sequence"/>
</dbReference>
<dbReference type="PROSITE" id="PS50113">
    <property type="entry name" value="PAC"/>
    <property type="match status" value="3"/>
</dbReference>
<dbReference type="SMART" id="SM00388">
    <property type="entry name" value="HisKA"/>
    <property type="match status" value="1"/>
</dbReference>